<dbReference type="InterPro" id="IPR019382">
    <property type="entry name" value="eIF3l"/>
</dbReference>
<comment type="caution">
    <text evidence="4">The sequence shown here is derived from an EMBL/GenBank/DDBJ whole genome shotgun (WGS) entry which is preliminary data.</text>
</comment>
<dbReference type="PANTHER" id="PTHR13242:SF0">
    <property type="entry name" value="EUKARYOTIC TRANSLATION INITIATION FACTOR 3 SUBUNIT L"/>
    <property type="match status" value="1"/>
</dbReference>
<dbReference type="GO" id="GO:0005852">
    <property type="term" value="C:eukaryotic translation initiation factor 3 complex"/>
    <property type="evidence" value="ECO:0007669"/>
    <property type="project" value="InterPro"/>
</dbReference>
<sequence>MDAPSMFVHYFYRHISNVNMQLPNIWLWDMIDEFIYQFQSFCQYRVKTSSKSAEELELLKECGKVWTVLEVLNVLQALVDKSGIIAELEADDGAKLCAAEGYHPNQSNVLRMLGYFSLIGLLRVHTLIGDYHTALKVVYPINFNDPRAYLFTPKIVGAHISLMYHAGFCYMVMRRYLDASRVLNAVLAYVSRVKQYHSRSAQYDQILKRNEQMYGLLACVVALCPVTQKGLDENVLAQLRERNADKISRMARGDIGVFDELYSNACPRFITVAQPSAQEAAAAGGNVSQQAYRAQLNMFLAEVKSQTMLPV</sequence>
<dbReference type="GO" id="GO:0003743">
    <property type="term" value="F:translation initiation factor activity"/>
    <property type="evidence" value="ECO:0007669"/>
    <property type="project" value="UniProtKB-KW"/>
</dbReference>
<keyword evidence="1" id="KW-0963">Cytoplasm</keyword>
<keyword evidence="3" id="KW-0648">Protein biosynthesis</keyword>
<evidence type="ECO:0000256" key="2">
    <source>
        <dbReference type="ARBA" id="ARBA00022540"/>
    </source>
</evidence>
<feature type="non-terminal residue" evidence="4">
    <location>
        <position position="1"/>
    </location>
</feature>
<proteinExistence type="predicted"/>
<organism evidence="4 5">
    <name type="scientific">Haematococcus lacustris</name>
    <name type="common">Green alga</name>
    <name type="synonym">Haematococcus pluvialis</name>
    <dbReference type="NCBI Taxonomy" id="44745"/>
    <lineage>
        <taxon>Eukaryota</taxon>
        <taxon>Viridiplantae</taxon>
        <taxon>Chlorophyta</taxon>
        <taxon>core chlorophytes</taxon>
        <taxon>Chlorophyceae</taxon>
        <taxon>CS clade</taxon>
        <taxon>Chlamydomonadales</taxon>
        <taxon>Haematococcaceae</taxon>
        <taxon>Haematococcus</taxon>
    </lineage>
</organism>
<dbReference type="PANTHER" id="PTHR13242">
    <property type="entry name" value="EUKARYOTIC TRANSLATION INITIATION FACTOR 3"/>
    <property type="match status" value="1"/>
</dbReference>
<evidence type="ECO:0000313" key="5">
    <source>
        <dbReference type="Proteomes" id="UP000485058"/>
    </source>
</evidence>
<keyword evidence="5" id="KW-1185">Reference proteome</keyword>
<dbReference type="Pfam" id="PF10255">
    <property type="entry name" value="Paf67"/>
    <property type="match status" value="1"/>
</dbReference>
<evidence type="ECO:0000256" key="3">
    <source>
        <dbReference type="ARBA" id="ARBA00022917"/>
    </source>
</evidence>
<reference evidence="4 5" key="1">
    <citation type="submission" date="2020-02" db="EMBL/GenBank/DDBJ databases">
        <title>Draft genome sequence of Haematococcus lacustris strain NIES-144.</title>
        <authorList>
            <person name="Morimoto D."/>
            <person name="Nakagawa S."/>
            <person name="Yoshida T."/>
            <person name="Sawayama S."/>
        </authorList>
    </citation>
    <scope>NUCLEOTIDE SEQUENCE [LARGE SCALE GENOMIC DNA]</scope>
    <source>
        <strain evidence="4 5">NIES-144</strain>
    </source>
</reference>
<dbReference type="AlphaFoldDB" id="A0A699YGM6"/>
<accession>A0A699YGM6</accession>
<dbReference type="Proteomes" id="UP000485058">
    <property type="component" value="Unassembled WGS sequence"/>
</dbReference>
<protein>
    <submittedName>
        <fullName evidence="4">Eukaryotic translation initiation factor 3 subunit L</fullName>
    </submittedName>
</protein>
<evidence type="ECO:0000256" key="1">
    <source>
        <dbReference type="ARBA" id="ARBA00022490"/>
    </source>
</evidence>
<dbReference type="EMBL" id="BLLF01000223">
    <property type="protein sequence ID" value="GFH09297.1"/>
    <property type="molecule type" value="Genomic_DNA"/>
</dbReference>
<gene>
    <name evidence="4" type="ORF">HaLaN_04407</name>
</gene>
<name>A0A699YGM6_HAELA</name>
<evidence type="ECO:0000313" key="4">
    <source>
        <dbReference type="EMBL" id="GFH09297.1"/>
    </source>
</evidence>
<feature type="non-terminal residue" evidence="4">
    <location>
        <position position="311"/>
    </location>
</feature>
<keyword evidence="2 4" id="KW-0396">Initiation factor</keyword>